<keyword evidence="3" id="KW-1185">Reference proteome</keyword>
<proteinExistence type="predicted"/>
<dbReference type="Proteomes" id="UP001361239">
    <property type="component" value="Unassembled WGS sequence"/>
</dbReference>
<protein>
    <recommendedName>
        <fullName evidence="4">Secretin/TonB short N-terminal domain-containing protein</fullName>
    </recommendedName>
</protein>
<evidence type="ECO:0000256" key="1">
    <source>
        <dbReference type="SAM" id="MobiDB-lite"/>
    </source>
</evidence>
<dbReference type="RefSeq" id="WP_339588332.1">
    <property type="nucleotide sequence ID" value="NZ_JBBHJZ010000003.1"/>
</dbReference>
<feature type="compositionally biased region" description="Low complexity" evidence="1">
    <location>
        <begin position="181"/>
        <end position="192"/>
    </location>
</feature>
<evidence type="ECO:0000313" key="2">
    <source>
        <dbReference type="EMBL" id="MEJ5978411.1"/>
    </source>
</evidence>
<accession>A0ABU8S0G0</accession>
<dbReference type="EMBL" id="JBBHJZ010000003">
    <property type="protein sequence ID" value="MEJ5978411.1"/>
    <property type="molecule type" value="Genomic_DNA"/>
</dbReference>
<feature type="region of interest" description="Disordered" evidence="1">
    <location>
        <begin position="151"/>
        <end position="230"/>
    </location>
</feature>
<comment type="caution">
    <text evidence="2">The sequence shown here is derived from an EMBL/GenBank/DDBJ whole genome shotgun (WGS) entry which is preliminary data.</text>
</comment>
<evidence type="ECO:0008006" key="4">
    <source>
        <dbReference type="Google" id="ProtNLM"/>
    </source>
</evidence>
<gene>
    <name evidence="2" type="ORF">WG901_17290</name>
</gene>
<feature type="compositionally biased region" description="Basic and acidic residues" evidence="1">
    <location>
        <begin position="219"/>
        <end position="230"/>
    </location>
</feature>
<name>A0ABU8S0G0_9SPHN</name>
<sequence length="320" mass="32717">MQSQAIKRSVPSFGPALVAALAVGAAVTAIAQPLTYRPAPLAAAPVKVAAIHADTVRLTMPQPALALSAARHEIAAPKLAPLPLDPDTAVTAPASASPAAPAPAPLAVAATKVSAAPLGTTARIAPVIRIAPPQIAVDRLAAAKGRDMATYSPTRHAVTDSGKPQAMSMLGDEDWSSLTRSQAAAQTAGSATDRSAALQPSRKGARIPIGTTAIDPTATDDRPSASDEADKRIDSVSLTVATKLNGAAAGRVSLLIRDDENISVRLSDLLAVIEPAVEPDLYARLSASQAAQGYVTLNTLRAAGIAVRFDDRDRLVIGTR</sequence>
<organism evidence="2 3">
    <name type="scientific">Novosphingobium anseongense</name>
    <dbReference type="NCBI Taxonomy" id="3133436"/>
    <lineage>
        <taxon>Bacteria</taxon>
        <taxon>Pseudomonadati</taxon>
        <taxon>Pseudomonadota</taxon>
        <taxon>Alphaproteobacteria</taxon>
        <taxon>Sphingomonadales</taxon>
        <taxon>Sphingomonadaceae</taxon>
        <taxon>Novosphingobium</taxon>
    </lineage>
</organism>
<reference evidence="2 3" key="1">
    <citation type="submission" date="2024-03" db="EMBL/GenBank/DDBJ databases">
        <authorList>
            <person name="Jo J.-H."/>
        </authorList>
    </citation>
    <scope>NUCLEOTIDE SEQUENCE [LARGE SCALE GENOMIC DNA]</scope>
    <source>
        <strain evidence="2 3">PS1R-30</strain>
    </source>
</reference>
<evidence type="ECO:0000313" key="3">
    <source>
        <dbReference type="Proteomes" id="UP001361239"/>
    </source>
</evidence>